<dbReference type="PANTHER" id="PTHR43420:SF44">
    <property type="entry name" value="ACETYLTRANSFERASE YPEA"/>
    <property type="match status" value="1"/>
</dbReference>
<dbReference type="PROSITE" id="PS51186">
    <property type="entry name" value="GNAT"/>
    <property type="match status" value="1"/>
</dbReference>
<dbReference type="AlphaFoldDB" id="A0A239TTZ8"/>
<dbReference type="RefSeq" id="WP_167376364.1">
    <property type="nucleotide sequence ID" value="NZ_BKAR01000013.1"/>
</dbReference>
<accession>A0A239TTZ8</accession>
<comment type="similarity">
    <text evidence="1 5">Belongs to the acetyltransferase family. RimI subfamily.</text>
</comment>
<dbReference type="InterPro" id="IPR006464">
    <property type="entry name" value="AcTrfase_RimI/Ard1"/>
</dbReference>
<dbReference type="Gene3D" id="3.40.630.30">
    <property type="match status" value="1"/>
</dbReference>
<keyword evidence="7" id="KW-1185">Reference proteome</keyword>
<dbReference type="Proteomes" id="UP000321736">
    <property type="component" value="Unassembled WGS sequence"/>
</dbReference>
<evidence type="ECO:0000256" key="2">
    <source>
        <dbReference type="ARBA" id="ARBA00022490"/>
    </source>
</evidence>
<dbReference type="CDD" id="cd04301">
    <property type="entry name" value="NAT_SF"/>
    <property type="match status" value="1"/>
</dbReference>
<evidence type="ECO:0000256" key="5">
    <source>
        <dbReference type="RuleBase" id="RU363094"/>
    </source>
</evidence>
<proteinExistence type="inferred from homology"/>
<keyword evidence="4" id="KW-0012">Acyltransferase</keyword>
<protein>
    <recommendedName>
        <fullName evidence="5">[Ribosomal protein bS18]-alanine N-acetyltransferase</fullName>
        <ecNumber evidence="5">2.3.1.266</ecNumber>
    </recommendedName>
</protein>
<dbReference type="EMBL" id="BKAR01000013">
    <property type="protein sequence ID" value="GEP84644.1"/>
    <property type="molecule type" value="Genomic_DNA"/>
</dbReference>
<evidence type="ECO:0000256" key="4">
    <source>
        <dbReference type="ARBA" id="ARBA00023315"/>
    </source>
</evidence>
<dbReference type="SUPFAM" id="SSF55729">
    <property type="entry name" value="Acyl-CoA N-acyltransferases (Nat)"/>
    <property type="match status" value="1"/>
</dbReference>
<sequence length="155" mass="18021">MAEQSEVLDHLNIRLMSLEDVPQVYDLERMCFDDSSWTIDAFYHEVERNKFARYFVMEFDHKIIGYIGMWTVVDQAQITTVAIAEGMRGYGLGQLIVKYAMSYARQTCNVMSLEVRVENGTARHVYENLGFNYGGKRKNYYGEGEDALVMWVDLK</sequence>
<organism evidence="6 7">
    <name type="scientific">Staphylococcus piscifermentans</name>
    <dbReference type="NCBI Taxonomy" id="70258"/>
    <lineage>
        <taxon>Bacteria</taxon>
        <taxon>Bacillati</taxon>
        <taxon>Bacillota</taxon>
        <taxon>Bacilli</taxon>
        <taxon>Bacillales</taxon>
        <taxon>Staphylococcaceae</taxon>
        <taxon>Staphylococcus</taxon>
    </lineage>
</organism>
<evidence type="ECO:0000313" key="6">
    <source>
        <dbReference type="EMBL" id="GEP84644.1"/>
    </source>
</evidence>
<reference evidence="6 7" key="1">
    <citation type="submission" date="2019-07" db="EMBL/GenBank/DDBJ databases">
        <title>Whole genome shotgun sequence of Staphylococcus piscifermentans NBRC 109625.</title>
        <authorList>
            <person name="Hosoyama A."/>
            <person name="Uohara A."/>
            <person name="Ohji S."/>
            <person name="Ichikawa N."/>
        </authorList>
    </citation>
    <scope>NUCLEOTIDE SEQUENCE [LARGE SCALE GENOMIC DNA]</scope>
    <source>
        <strain evidence="6 7">NBRC 109625</strain>
    </source>
</reference>
<name>A0A239TTZ8_9STAP</name>
<comment type="subcellular location">
    <subcellularLocation>
        <location evidence="5">Cytoplasm</location>
    </subcellularLocation>
</comment>
<dbReference type="GO" id="GO:0008999">
    <property type="term" value="F:protein-N-terminal-alanine acetyltransferase activity"/>
    <property type="evidence" value="ECO:0007669"/>
    <property type="project" value="UniProtKB-EC"/>
</dbReference>
<dbReference type="InterPro" id="IPR050680">
    <property type="entry name" value="YpeA/RimI_acetyltransf"/>
</dbReference>
<dbReference type="PANTHER" id="PTHR43420">
    <property type="entry name" value="ACETYLTRANSFERASE"/>
    <property type="match status" value="1"/>
</dbReference>
<evidence type="ECO:0000313" key="7">
    <source>
        <dbReference type="Proteomes" id="UP000321736"/>
    </source>
</evidence>
<dbReference type="GO" id="GO:0005737">
    <property type="term" value="C:cytoplasm"/>
    <property type="evidence" value="ECO:0007669"/>
    <property type="project" value="UniProtKB-SubCell"/>
</dbReference>
<gene>
    <name evidence="6" type="ORF">SPI02_12290</name>
</gene>
<evidence type="ECO:0000256" key="3">
    <source>
        <dbReference type="ARBA" id="ARBA00022679"/>
    </source>
</evidence>
<evidence type="ECO:0000256" key="1">
    <source>
        <dbReference type="ARBA" id="ARBA00005395"/>
    </source>
</evidence>
<comment type="function">
    <text evidence="5">Acetylates the N-terminal alanine of ribosomal protein bS18.</text>
</comment>
<dbReference type="NCBIfam" id="TIGR01575">
    <property type="entry name" value="rimI"/>
    <property type="match status" value="1"/>
</dbReference>
<dbReference type="InterPro" id="IPR000182">
    <property type="entry name" value="GNAT_dom"/>
</dbReference>
<comment type="catalytic activity">
    <reaction evidence="5">
        <text>N-terminal L-alanyl-[ribosomal protein bS18] + acetyl-CoA = N-terminal N(alpha)-acetyl-L-alanyl-[ribosomal protein bS18] + CoA + H(+)</text>
        <dbReference type="Rhea" id="RHEA:43756"/>
        <dbReference type="Rhea" id="RHEA-COMP:10676"/>
        <dbReference type="Rhea" id="RHEA-COMP:10677"/>
        <dbReference type="ChEBI" id="CHEBI:15378"/>
        <dbReference type="ChEBI" id="CHEBI:57287"/>
        <dbReference type="ChEBI" id="CHEBI:57288"/>
        <dbReference type="ChEBI" id="CHEBI:64718"/>
        <dbReference type="ChEBI" id="CHEBI:83683"/>
        <dbReference type="EC" id="2.3.1.266"/>
    </reaction>
</comment>
<dbReference type="Pfam" id="PF00583">
    <property type="entry name" value="Acetyltransf_1"/>
    <property type="match status" value="1"/>
</dbReference>
<keyword evidence="3 6" id="KW-0808">Transferase</keyword>
<dbReference type="InterPro" id="IPR016181">
    <property type="entry name" value="Acyl_CoA_acyltransferase"/>
</dbReference>
<dbReference type="EC" id="2.3.1.266" evidence="5"/>
<comment type="caution">
    <text evidence="6">The sequence shown here is derived from an EMBL/GenBank/DDBJ whole genome shotgun (WGS) entry which is preliminary data.</text>
</comment>
<keyword evidence="2 5" id="KW-0963">Cytoplasm</keyword>